<comment type="caution">
    <text evidence="1">The sequence shown here is derived from an EMBL/GenBank/DDBJ whole genome shotgun (WGS) entry which is preliminary data.</text>
</comment>
<gene>
    <name evidence="1" type="primary">g5518</name>
    <name evidence="1" type="ORF">NpPPO83_00005518</name>
</gene>
<sequence>MVAAEKAFNCFVGAWGYINATLTNTTTGELIPEWHSNYPSGISVYTSSGYNSFVITANDTTQPEYRPKNISLPAQPDDPVELWATVAQHSLGVGGTFEIINATDSRNSTGDGPAGTVRGTFTTATLPAWVGFVLDNEFEFVDGCDTHVLRARFSADTLQTVWFYRLADAAGA</sequence>
<evidence type="ECO:0000313" key="2">
    <source>
        <dbReference type="Proteomes" id="UP001165186"/>
    </source>
</evidence>
<reference evidence="1" key="1">
    <citation type="submission" date="2024-09" db="EMBL/GenBank/DDBJ databases">
        <title>Draft Genome Sequences of Neofusicoccum parvum.</title>
        <authorList>
            <person name="Ashida A."/>
            <person name="Camagna M."/>
            <person name="Tanaka A."/>
            <person name="Takemoto D."/>
        </authorList>
    </citation>
    <scope>NUCLEOTIDE SEQUENCE</scope>
    <source>
        <strain evidence="1">PPO83</strain>
    </source>
</reference>
<name>A0ACB5S5G5_9PEZI</name>
<dbReference type="EMBL" id="BSXG01000043">
    <property type="protein sequence ID" value="GME28019.1"/>
    <property type="molecule type" value="Genomic_DNA"/>
</dbReference>
<protein>
    <submittedName>
        <fullName evidence="1">Uncharacterized protein</fullName>
    </submittedName>
</protein>
<evidence type="ECO:0000313" key="1">
    <source>
        <dbReference type="EMBL" id="GME28019.1"/>
    </source>
</evidence>
<dbReference type="Proteomes" id="UP001165186">
    <property type="component" value="Unassembled WGS sequence"/>
</dbReference>
<organism evidence="1 2">
    <name type="scientific">Neofusicoccum parvum</name>
    <dbReference type="NCBI Taxonomy" id="310453"/>
    <lineage>
        <taxon>Eukaryota</taxon>
        <taxon>Fungi</taxon>
        <taxon>Dikarya</taxon>
        <taxon>Ascomycota</taxon>
        <taxon>Pezizomycotina</taxon>
        <taxon>Dothideomycetes</taxon>
        <taxon>Dothideomycetes incertae sedis</taxon>
        <taxon>Botryosphaeriales</taxon>
        <taxon>Botryosphaeriaceae</taxon>
        <taxon>Neofusicoccum</taxon>
    </lineage>
</organism>
<keyword evidence="2" id="KW-1185">Reference proteome</keyword>
<proteinExistence type="predicted"/>
<accession>A0ACB5S5G5</accession>